<dbReference type="EMBL" id="MEWA01000019">
    <property type="protein sequence ID" value="OGC69617.1"/>
    <property type="molecule type" value="Genomic_DNA"/>
</dbReference>
<dbReference type="AlphaFoldDB" id="A0A1F4WJN0"/>
<reference evidence="1 2" key="1">
    <citation type="journal article" date="2016" name="Nat. Commun.">
        <title>Thousands of microbial genomes shed light on interconnected biogeochemical processes in an aquifer system.</title>
        <authorList>
            <person name="Anantharaman K."/>
            <person name="Brown C.T."/>
            <person name="Hug L.A."/>
            <person name="Sharon I."/>
            <person name="Castelle C.J."/>
            <person name="Probst A.J."/>
            <person name="Thomas B.C."/>
            <person name="Singh A."/>
            <person name="Wilkins M.J."/>
            <person name="Karaoz U."/>
            <person name="Brodie E.L."/>
            <person name="Williams K.H."/>
            <person name="Hubbard S.S."/>
            <person name="Banfield J.F."/>
        </authorList>
    </citation>
    <scope>NUCLEOTIDE SEQUENCE [LARGE SCALE GENOMIC DNA]</scope>
</reference>
<name>A0A1F4WJN0_UNCKA</name>
<organism evidence="1 2">
    <name type="scientific">candidate division WWE3 bacterium RIFOXYC1_FULL_39_7</name>
    <dbReference type="NCBI Taxonomy" id="1802643"/>
    <lineage>
        <taxon>Bacteria</taxon>
        <taxon>Katanobacteria</taxon>
    </lineage>
</organism>
<proteinExistence type="predicted"/>
<comment type="caution">
    <text evidence="1">The sequence shown here is derived from an EMBL/GenBank/DDBJ whole genome shotgun (WGS) entry which is preliminary data.</text>
</comment>
<accession>A0A1F4WJN0</accession>
<sequence>MSDFVPNEETLEKLTFIDNIQKDAEKEGFKLWHCGSWAITAMLGYFFKDLKDVDAVVRTQEDKVKLGKIVEKYGFKFSVEHPWGPVEYSNGQYEIEFGSADDKRNLYYNTTLSENYYGNINGVKLYIADPQTILKSRYEMIKAGYKKLDNTQKFVIKTIENFISHNSKNLP</sequence>
<evidence type="ECO:0000313" key="1">
    <source>
        <dbReference type="EMBL" id="OGC69617.1"/>
    </source>
</evidence>
<dbReference type="Proteomes" id="UP000179113">
    <property type="component" value="Unassembled WGS sequence"/>
</dbReference>
<evidence type="ECO:0000313" key="2">
    <source>
        <dbReference type="Proteomes" id="UP000179113"/>
    </source>
</evidence>
<protein>
    <submittedName>
        <fullName evidence="1">Uncharacterized protein</fullName>
    </submittedName>
</protein>
<dbReference type="Gene3D" id="3.30.460.40">
    <property type="match status" value="1"/>
</dbReference>
<gene>
    <name evidence="1" type="ORF">A2415_03545</name>
</gene>